<dbReference type="Proteomes" id="UP000030635">
    <property type="component" value="Chromosome"/>
</dbReference>
<dbReference type="AlphaFoldDB" id="A0A0A7FZ12"/>
<keyword evidence="2" id="KW-1185">Reference proteome</keyword>
<organism evidence="1 2">
    <name type="scientific">Clostridium baratii str. Sullivan</name>
    <dbReference type="NCBI Taxonomy" id="1415775"/>
    <lineage>
        <taxon>Bacteria</taxon>
        <taxon>Bacillati</taxon>
        <taxon>Bacillota</taxon>
        <taxon>Clostridia</taxon>
        <taxon>Eubacteriales</taxon>
        <taxon>Clostridiaceae</taxon>
        <taxon>Clostridium</taxon>
    </lineage>
</organism>
<reference evidence="1 2" key="1">
    <citation type="journal article" date="2015" name="Infect. Genet. Evol.">
        <title>Genomic sequences of six botulinum neurotoxin-producing strains representing three clostridial species illustrate the mobility and diversity of botulinum neurotoxin genes.</title>
        <authorList>
            <person name="Smith T.J."/>
            <person name="Hill K.K."/>
            <person name="Xie G."/>
            <person name="Foley B.T."/>
            <person name="Williamson C.H."/>
            <person name="Foster J.T."/>
            <person name="Johnson S.L."/>
            <person name="Chertkov O."/>
            <person name="Teshima H."/>
            <person name="Gibbons H.S."/>
            <person name="Johnsky L.A."/>
            <person name="Karavis M.A."/>
            <person name="Smith L.A."/>
        </authorList>
    </citation>
    <scope>NUCLEOTIDE SEQUENCE [LARGE SCALE GENOMIC DNA]</scope>
    <source>
        <strain evidence="1">Sullivan</strain>
    </source>
</reference>
<evidence type="ECO:0008006" key="3">
    <source>
        <dbReference type="Google" id="ProtNLM"/>
    </source>
</evidence>
<dbReference type="RefSeq" id="WP_052139409.1">
    <property type="nucleotide sequence ID" value="NZ_CP006905.1"/>
</dbReference>
<dbReference type="STRING" id="1561.NPD11_2324"/>
<gene>
    <name evidence="1" type="ORF">U729_666</name>
</gene>
<name>A0A0A7FZ12_9CLOT</name>
<dbReference type="Pfam" id="PF06486">
    <property type="entry name" value="DUF1093"/>
    <property type="match status" value="1"/>
</dbReference>
<protein>
    <recommendedName>
        <fullName evidence="3">YxeA family protein</fullName>
    </recommendedName>
</protein>
<evidence type="ECO:0000313" key="1">
    <source>
        <dbReference type="EMBL" id="AIY84111.1"/>
    </source>
</evidence>
<dbReference type="HOGENOM" id="CLU_1882097_0_0_9"/>
<dbReference type="SUPFAM" id="SSF159121">
    <property type="entry name" value="BC4932-like"/>
    <property type="match status" value="1"/>
</dbReference>
<dbReference type="eggNOG" id="COG5294">
    <property type="taxonomic scope" value="Bacteria"/>
</dbReference>
<accession>A0A0A7FZ12</accession>
<dbReference type="KEGG" id="cbv:U729_666"/>
<dbReference type="OrthoDB" id="8719215at2"/>
<sequence>MKKKNKIICSILGIFLVAFISLMVIAKINPSLMERFGTSEYFVQINTDGKLEPSRDLWPYYYETNAYNKDGDEIKVRFYAEKNLRKGAYLSLAVLGDKDKNAIHDIRLYEEVNPNQVPSIAKDDLDSTH</sequence>
<dbReference type="Gene3D" id="2.40.50.480">
    <property type="match status" value="1"/>
</dbReference>
<dbReference type="NCBIfam" id="TIGR01655">
    <property type="entry name" value="yxeA_fam"/>
    <property type="match status" value="1"/>
</dbReference>
<dbReference type="InterPro" id="IPR036166">
    <property type="entry name" value="YxeA-like_sf"/>
</dbReference>
<dbReference type="InterPro" id="IPR006542">
    <property type="entry name" value="DUF1093"/>
</dbReference>
<proteinExistence type="predicted"/>
<evidence type="ECO:0000313" key="2">
    <source>
        <dbReference type="Proteomes" id="UP000030635"/>
    </source>
</evidence>
<dbReference type="PANTHER" id="PTHR36433">
    <property type="entry name" value="HYPOTHETICAL CYTOSOLIC PROTEIN"/>
    <property type="match status" value="1"/>
</dbReference>
<dbReference type="PANTHER" id="PTHR36433:SF2">
    <property type="entry name" value="YXEA FAMILY PROTEIN"/>
    <property type="match status" value="1"/>
</dbReference>
<dbReference type="EMBL" id="CP006905">
    <property type="protein sequence ID" value="AIY84111.1"/>
    <property type="molecule type" value="Genomic_DNA"/>
</dbReference>